<dbReference type="AlphaFoldDB" id="F5XVZ3"/>
<proteinExistence type="predicted"/>
<evidence type="ECO:0000256" key="1">
    <source>
        <dbReference type="SAM" id="MobiDB-lite"/>
    </source>
</evidence>
<dbReference type="eggNOG" id="ENOG5032S5D">
    <property type="taxonomic scope" value="Bacteria"/>
</dbReference>
<dbReference type="HOGENOM" id="CLU_862976_0_0_4"/>
<evidence type="ECO:0000313" key="3">
    <source>
        <dbReference type="Proteomes" id="UP000008385"/>
    </source>
</evidence>
<sequence>MELVVSDGAVRCRWRQAGNAARVEPGHAGVDLSAVLEDFKPREFDGIVLCTGSVDAEWPNDLELLSLVFARTRRRWAGQAWQRVPRRLVPLGLAAAVLTAMVTAWPLLLEPAPAPASSSRPTIEEARARVQRALATTAGGRLVASIERRTIHVTGMAEDAREAMASRAALNAHRGPYPAVPRFTVATDIAEAIRGTSGLTNASVRHVGDGVFDVVADVTDERAARAALDRMGADLAPTVKRITARLERIYPSDPLGPVLSRSQQDGLTVVQTRDGVKHLVIQSPRAVAPPPVSVSAAAPRSRPVRSPAQVTATATSPKGLTP</sequence>
<reference evidence="3" key="1">
    <citation type="submission" date="2006-01" db="EMBL/GenBank/DDBJ databases">
        <title>Genome of the cyst-dividing bacterium Ramlibacter tataouinensis.</title>
        <authorList>
            <person name="Barakat M."/>
            <person name="Ortet P."/>
            <person name="De Luca G."/>
            <person name="Jourlin-Castelli C."/>
            <person name="Ansaldi M."/>
            <person name="Py B."/>
            <person name="Fichant G."/>
            <person name="Coutinho P."/>
            <person name="Voulhoux R."/>
            <person name="Bastien O."/>
            <person name="Roy S."/>
            <person name="Marechal E."/>
            <person name="Henrissat B."/>
            <person name="Quentin Y."/>
            <person name="Noirot P."/>
            <person name="Filloux A."/>
            <person name="Mejean V."/>
            <person name="DuBow M."/>
            <person name="Barras F."/>
            <person name="Heulin T."/>
        </authorList>
    </citation>
    <scope>NUCLEOTIDE SEQUENCE [LARGE SCALE GENOMIC DNA]</scope>
    <source>
        <strain evidence="3">ATCC BAA-407 / DSM 14655 / LMG 21543 / TTB310</strain>
    </source>
</reference>
<keyword evidence="3" id="KW-1185">Reference proteome</keyword>
<feature type="compositionally biased region" description="Low complexity" evidence="1">
    <location>
        <begin position="293"/>
        <end position="308"/>
    </location>
</feature>
<dbReference type="STRING" id="365046.Rta_29920"/>
<evidence type="ECO:0000313" key="2">
    <source>
        <dbReference type="EMBL" id="AEG94096.1"/>
    </source>
</evidence>
<protein>
    <submittedName>
        <fullName evidence="2">Uncharacterized protein</fullName>
    </submittedName>
</protein>
<dbReference type="EMBL" id="CP000245">
    <property type="protein sequence ID" value="AEG94096.1"/>
    <property type="molecule type" value="Genomic_DNA"/>
</dbReference>
<organism evidence="2 3">
    <name type="scientific">Ramlibacter tataouinensis (strain ATCC BAA-407 / DSM 14655 / LMG 21543 / TTB310)</name>
    <dbReference type="NCBI Taxonomy" id="365046"/>
    <lineage>
        <taxon>Bacteria</taxon>
        <taxon>Pseudomonadati</taxon>
        <taxon>Pseudomonadota</taxon>
        <taxon>Betaproteobacteria</taxon>
        <taxon>Burkholderiales</taxon>
        <taxon>Comamonadaceae</taxon>
        <taxon>Ramlibacter</taxon>
    </lineage>
</organism>
<dbReference type="KEGG" id="rta:Rta_29920"/>
<accession>F5XVZ3</accession>
<reference evidence="2 3" key="2">
    <citation type="journal article" date="2011" name="PLoS ONE">
        <title>The Cyst-Dividing Bacterium Ramlibacter tataouinensis TTB310 Genome Reveals a Well-Stocked Toolbox for Adaptation to a Desert Environment.</title>
        <authorList>
            <person name="De Luca G."/>
            <person name="Barakat M."/>
            <person name="Ortet P."/>
            <person name="Fochesato S."/>
            <person name="Jourlin-Castelli C."/>
            <person name="Ansaldi M."/>
            <person name="Py B."/>
            <person name="Fichant G."/>
            <person name="Coutinho P.M."/>
            <person name="Voulhoux R."/>
            <person name="Bastien O."/>
            <person name="Marechal E."/>
            <person name="Henrissat B."/>
            <person name="Quentin Y."/>
            <person name="Noirot P."/>
            <person name="Filloux A."/>
            <person name="Mejean V."/>
            <person name="Dubow M.S."/>
            <person name="Barras F."/>
            <person name="Barbe V."/>
            <person name="Weissenbach J."/>
            <person name="Mihalcescu I."/>
            <person name="Vermeglio A."/>
            <person name="Achouak W."/>
            <person name="Heulin T."/>
        </authorList>
    </citation>
    <scope>NUCLEOTIDE SEQUENCE [LARGE SCALE GENOMIC DNA]</scope>
    <source>
        <strain evidence="3">ATCC BAA-407 / DSM 14655 / LMG 21543 / TTB310</strain>
    </source>
</reference>
<name>F5XVZ3_RAMTT</name>
<feature type="region of interest" description="Disordered" evidence="1">
    <location>
        <begin position="287"/>
        <end position="322"/>
    </location>
</feature>
<feature type="compositionally biased region" description="Polar residues" evidence="1">
    <location>
        <begin position="309"/>
        <end position="322"/>
    </location>
</feature>
<gene>
    <name evidence="2" type="ordered locus">Rta_29920</name>
</gene>
<dbReference type="PATRIC" id="fig|365046.3.peg.3062"/>
<dbReference type="Proteomes" id="UP000008385">
    <property type="component" value="Chromosome"/>
</dbReference>